<dbReference type="Proteomes" id="UP001313282">
    <property type="component" value="Unassembled WGS sequence"/>
</dbReference>
<evidence type="ECO:0000313" key="3">
    <source>
        <dbReference type="Proteomes" id="UP001313282"/>
    </source>
</evidence>
<sequence>MPKKSRVPSTGNESAPNSAQTSKNSSTSSKAATKPPQKSKKAASEIEHFELPKQIQVAKDAGNIHHANELQGILDAANHGDTNYIVQLATNLAKAPTDWEPFHQAPAGHKVTKIWVDGGNLYQLRQERNHSIVYDLAGHTQFISSVGTNDIIGRGKVWLKVGSESNEVEWHGEHDSKNVWQFGIPRPEFPTPVAATAEVKKHLIKSSGPQIYHITEDEGIVEYNLIGRNPHAEWFGTFGAGDCESAKGWTVHGDVIYWINKGQLVCSSKEVNEPRKPYDVVPWRIHNGAVGYFTIAINGFIFVYNKDKNAIEWTKTVSGDRANWNLENLAWEEFGSWDGDDVDELVVSAGAADSAHFLGVRSGEDVQVCSIGDICKA</sequence>
<evidence type="ECO:0000256" key="1">
    <source>
        <dbReference type="SAM" id="MobiDB-lite"/>
    </source>
</evidence>
<reference evidence="2 3" key="1">
    <citation type="submission" date="2019-10" db="EMBL/GenBank/DDBJ databases">
        <authorList>
            <person name="Palmer J.M."/>
        </authorList>
    </citation>
    <scope>NUCLEOTIDE SEQUENCE [LARGE SCALE GENOMIC DNA]</scope>
    <source>
        <strain evidence="2 3">TWF718</strain>
    </source>
</reference>
<feature type="compositionally biased region" description="Low complexity" evidence="1">
    <location>
        <begin position="17"/>
        <end position="34"/>
    </location>
</feature>
<name>A0AAN8RDU7_9PEZI</name>
<accession>A0AAN8RDU7</accession>
<keyword evidence="3" id="KW-1185">Reference proteome</keyword>
<proteinExistence type="predicted"/>
<protein>
    <submittedName>
        <fullName evidence="2">Uncharacterized protein</fullName>
    </submittedName>
</protein>
<feature type="region of interest" description="Disordered" evidence="1">
    <location>
        <begin position="1"/>
        <end position="44"/>
    </location>
</feature>
<evidence type="ECO:0000313" key="2">
    <source>
        <dbReference type="EMBL" id="KAK6334826.1"/>
    </source>
</evidence>
<dbReference type="EMBL" id="JAVHNR010000008">
    <property type="protein sequence ID" value="KAK6334826.1"/>
    <property type="molecule type" value="Genomic_DNA"/>
</dbReference>
<organism evidence="2 3">
    <name type="scientific">Orbilia javanica</name>
    <dbReference type="NCBI Taxonomy" id="47235"/>
    <lineage>
        <taxon>Eukaryota</taxon>
        <taxon>Fungi</taxon>
        <taxon>Dikarya</taxon>
        <taxon>Ascomycota</taxon>
        <taxon>Pezizomycotina</taxon>
        <taxon>Orbiliomycetes</taxon>
        <taxon>Orbiliales</taxon>
        <taxon>Orbiliaceae</taxon>
        <taxon>Orbilia</taxon>
    </lineage>
</organism>
<dbReference type="AlphaFoldDB" id="A0AAN8RDU7"/>
<feature type="compositionally biased region" description="Polar residues" evidence="1">
    <location>
        <begin position="7"/>
        <end position="16"/>
    </location>
</feature>
<gene>
    <name evidence="2" type="ORF">TWF718_010272</name>
</gene>
<comment type="caution">
    <text evidence="2">The sequence shown here is derived from an EMBL/GenBank/DDBJ whole genome shotgun (WGS) entry which is preliminary data.</text>
</comment>